<keyword evidence="1" id="KW-1133">Transmembrane helix</keyword>
<dbReference type="EMBL" id="PCMW01000154">
    <property type="protein sequence ID" value="PDS21725.1"/>
    <property type="molecule type" value="Genomic_DNA"/>
</dbReference>
<dbReference type="AlphaFoldDB" id="A0A2H3KIN7"/>
<dbReference type="RefSeq" id="WP_097554986.1">
    <property type="nucleotide sequence ID" value="NZ_PCMW01000154.1"/>
</dbReference>
<evidence type="ECO:0000256" key="1">
    <source>
        <dbReference type="SAM" id="Phobius"/>
    </source>
</evidence>
<name>A0A2H3KIN7_9FLAO</name>
<gene>
    <name evidence="2" type="ORF">B0A77_15205</name>
</gene>
<evidence type="ECO:0000313" key="2">
    <source>
        <dbReference type="EMBL" id="PDS21725.1"/>
    </source>
</evidence>
<feature type="transmembrane region" description="Helical" evidence="1">
    <location>
        <begin position="99"/>
        <end position="117"/>
    </location>
</feature>
<comment type="caution">
    <text evidence="2">The sequence shown here is derived from an EMBL/GenBank/DDBJ whole genome shotgun (WGS) entry which is preliminary data.</text>
</comment>
<organism evidence="2 3">
    <name type="scientific">Flavobacterium branchiophilum</name>
    <dbReference type="NCBI Taxonomy" id="55197"/>
    <lineage>
        <taxon>Bacteria</taxon>
        <taxon>Pseudomonadati</taxon>
        <taxon>Bacteroidota</taxon>
        <taxon>Flavobacteriia</taxon>
        <taxon>Flavobacteriales</taxon>
        <taxon>Flavobacteriaceae</taxon>
        <taxon>Flavobacterium</taxon>
    </lineage>
</organism>
<proteinExistence type="predicted"/>
<sequence length="118" mass="14139">MCIDCFDKQYYGFASQREFEKFEEVLNLKCKSKKIKILESKNEVESGLIDFRMYFKCDSCKIKFVMSIPDNAWRGYFLTEPNAIEYHEKIKTLDKKKKNGFIIMLILIIFFAIYSRLK</sequence>
<dbReference type="OrthoDB" id="1448523at2"/>
<reference evidence="2 3" key="1">
    <citation type="submission" date="2017-09" db="EMBL/GenBank/DDBJ databases">
        <title>Whole genomes of Flavobacteriaceae.</title>
        <authorList>
            <person name="Stine C."/>
            <person name="Li C."/>
            <person name="Tadesse D."/>
        </authorList>
    </citation>
    <scope>NUCLEOTIDE SEQUENCE [LARGE SCALE GENOMIC DNA]</scope>
    <source>
        <strain evidence="2 3">ATCC 35036</strain>
    </source>
</reference>
<accession>A0A2H3KIN7</accession>
<evidence type="ECO:0000313" key="3">
    <source>
        <dbReference type="Proteomes" id="UP000220828"/>
    </source>
</evidence>
<keyword evidence="1" id="KW-0812">Transmembrane</keyword>
<keyword evidence="1" id="KW-0472">Membrane</keyword>
<protein>
    <submittedName>
        <fullName evidence="2">Uncharacterized protein</fullName>
    </submittedName>
</protein>
<dbReference type="Proteomes" id="UP000220828">
    <property type="component" value="Unassembled WGS sequence"/>
</dbReference>